<feature type="signal peptide" evidence="5">
    <location>
        <begin position="1"/>
        <end position="21"/>
    </location>
</feature>
<dbReference type="EMBL" id="WTYV01000002">
    <property type="protein sequence ID" value="MXO71013.1"/>
    <property type="molecule type" value="Genomic_DNA"/>
</dbReference>
<keyword evidence="2" id="KW-0479">Metal-binding</keyword>
<dbReference type="Gene3D" id="3.40.720.10">
    <property type="entry name" value="Alkaline Phosphatase, subunit A"/>
    <property type="match status" value="1"/>
</dbReference>
<evidence type="ECO:0000256" key="2">
    <source>
        <dbReference type="ARBA" id="ARBA00022723"/>
    </source>
</evidence>
<keyword evidence="8" id="KW-1185">Reference proteome</keyword>
<keyword evidence="3 7" id="KW-0378">Hydrolase</keyword>
<sequence>MRAAGGLALAAGLCLAGPVVAQEAPAEWNHFPTPARAPRGAPNVLVVLTDDVGFSAVTSLGGPIPTPTFDYLAQNGLTYNRFHVTAMCSPTRAALLTGRNHHAVGYGAIANVAVDEAGYTSIIPESAATIADVLRMNGYATAFFGKNHNTPDWELGPTGPFDHWPNGMGFDYFYGYNGPATDHFNPELVENRNPIRRDRTDETYHLDRDLADRMVDWLHAQNSLQPDQPFLMYYAPSAMHGPQQVPREWIDRFAGQFDRGYDVMRQEIFARQKAQGLIPQDAALAPRPSGIPAWDSLTPLQQRNSARLMEVAAAHMAYMDFQFGRVIEALRQSGELDNTLILYVQGDNGAAMHELGGTLNTYESFAQIEESDEELAVGLNRAGSEDAFGNYPAGWAYAMNTPFPWGKAIASHLGGTRNALVAFWPQRITERGAIRPQYSHVIDIAPTIYEAVGITPPAVVDGVEQQPIDGVSLAATFTSAAAPEVRTEQYYEMLGSRAFYRDGWLANTAVTWQPWSLNDYNPLTLPWELYNLDEDFSQTRNLAASNPEKLAELQAAFDVAGARYNVLPLQADYLARLNPNRRPHALSPQGSYVYYPGEMRYPIASWPNVTPNWTAEARLTASTAADSGPVFVMGMRFTGYGLALEQGVPVFTYNPTGRPQERMTVRAPAPLAAGEHTVTVAFRPEGRGVRLALSVDGTEVAAASDDRFYRVFAGNALIGRPMIDDRTGPMRCDCDITNVTITIN</sequence>
<dbReference type="SUPFAM" id="SSF53649">
    <property type="entry name" value="Alkaline phosphatase-like"/>
    <property type="match status" value="1"/>
</dbReference>
<evidence type="ECO:0000256" key="5">
    <source>
        <dbReference type="SAM" id="SignalP"/>
    </source>
</evidence>
<dbReference type="InterPro" id="IPR000917">
    <property type="entry name" value="Sulfatase_N"/>
</dbReference>
<accession>A0A844YZ65</accession>
<dbReference type="PANTHER" id="PTHR42693">
    <property type="entry name" value="ARYLSULFATASE FAMILY MEMBER"/>
    <property type="match status" value="1"/>
</dbReference>
<dbReference type="Proteomes" id="UP000466966">
    <property type="component" value="Unassembled WGS sequence"/>
</dbReference>
<evidence type="ECO:0000256" key="4">
    <source>
        <dbReference type="ARBA" id="ARBA00022837"/>
    </source>
</evidence>
<evidence type="ECO:0000259" key="6">
    <source>
        <dbReference type="Pfam" id="PF00884"/>
    </source>
</evidence>
<feature type="domain" description="Sulfatase N-terminal" evidence="6">
    <location>
        <begin position="42"/>
        <end position="454"/>
    </location>
</feature>
<keyword evidence="4" id="KW-0106">Calcium</keyword>
<keyword evidence="5" id="KW-0732">Signal</keyword>
<protein>
    <submittedName>
        <fullName evidence="7">Sulfatase-like hydrolase/transferase</fullName>
    </submittedName>
</protein>
<name>A0A844YZ65_9SPHN</name>
<dbReference type="GO" id="GO:0016787">
    <property type="term" value="F:hydrolase activity"/>
    <property type="evidence" value="ECO:0007669"/>
    <property type="project" value="UniProtKB-KW"/>
</dbReference>
<dbReference type="PANTHER" id="PTHR42693:SF43">
    <property type="entry name" value="BLL2667 PROTEIN"/>
    <property type="match status" value="1"/>
</dbReference>
<reference evidence="7 8" key="1">
    <citation type="submission" date="2019-12" db="EMBL/GenBank/DDBJ databases">
        <title>Genomic-based taxomic classification of the family Erythrobacteraceae.</title>
        <authorList>
            <person name="Xu L."/>
        </authorList>
    </citation>
    <scope>NUCLEOTIDE SEQUENCE [LARGE SCALE GENOMIC DNA]</scope>
    <source>
        <strain evidence="7 8">M0322</strain>
    </source>
</reference>
<dbReference type="Pfam" id="PF00884">
    <property type="entry name" value="Sulfatase"/>
    <property type="match status" value="1"/>
</dbReference>
<dbReference type="InterPro" id="IPR024607">
    <property type="entry name" value="Sulfatase_CS"/>
</dbReference>
<dbReference type="CDD" id="cd16025">
    <property type="entry name" value="PAS_like"/>
    <property type="match status" value="1"/>
</dbReference>
<evidence type="ECO:0000256" key="1">
    <source>
        <dbReference type="ARBA" id="ARBA00008779"/>
    </source>
</evidence>
<comment type="caution">
    <text evidence="7">The sequence shown here is derived from an EMBL/GenBank/DDBJ whole genome shotgun (WGS) entry which is preliminary data.</text>
</comment>
<comment type="similarity">
    <text evidence="1">Belongs to the sulfatase family.</text>
</comment>
<keyword evidence="7" id="KW-0808">Transferase</keyword>
<dbReference type="GO" id="GO:0016740">
    <property type="term" value="F:transferase activity"/>
    <property type="evidence" value="ECO:0007669"/>
    <property type="project" value="UniProtKB-KW"/>
</dbReference>
<dbReference type="GO" id="GO:0046872">
    <property type="term" value="F:metal ion binding"/>
    <property type="evidence" value="ECO:0007669"/>
    <property type="project" value="UniProtKB-KW"/>
</dbReference>
<dbReference type="Gene3D" id="3.30.1120.10">
    <property type="match status" value="1"/>
</dbReference>
<feature type="chain" id="PRO_5032347656" evidence="5">
    <location>
        <begin position="22"/>
        <end position="744"/>
    </location>
</feature>
<dbReference type="InterPro" id="IPR017850">
    <property type="entry name" value="Alkaline_phosphatase_core_sf"/>
</dbReference>
<dbReference type="PROSITE" id="PS00523">
    <property type="entry name" value="SULFATASE_1"/>
    <property type="match status" value="1"/>
</dbReference>
<dbReference type="AlphaFoldDB" id="A0A844YZ65"/>
<evidence type="ECO:0000256" key="3">
    <source>
        <dbReference type="ARBA" id="ARBA00022801"/>
    </source>
</evidence>
<gene>
    <name evidence="7" type="ORF">GRI99_05090</name>
</gene>
<organism evidence="7 8">
    <name type="scientific">Alteraurantiacibacter buctensis</name>
    <dbReference type="NCBI Taxonomy" id="1503981"/>
    <lineage>
        <taxon>Bacteria</taxon>
        <taxon>Pseudomonadati</taxon>
        <taxon>Pseudomonadota</taxon>
        <taxon>Alphaproteobacteria</taxon>
        <taxon>Sphingomonadales</taxon>
        <taxon>Erythrobacteraceae</taxon>
        <taxon>Alteraurantiacibacter</taxon>
    </lineage>
</organism>
<dbReference type="InterPro" id="IPR050738">
    <property type="entry name" value="Sulfatase"/>
</dbReference>
<proteinExistence type="inferred from homology"/>
<evidence type="ECO:0000313" key="7">
    <source>
        <dbReference type="EMBL" id="MXO71013.1"/>
    </source>
</evidence>
<evidence type="ECO:0000313" key="8">
    <source>
        <dbReference type="Proteomes" id="UP000466966"/>
    </source>
</evidence>